<feature type="region of interest" description="Disordered" evidence="1">
    <location>
        <begin position="1"/>
        <end position="88"/>
    </location>
</feature>
<evidence type="ECO:0000256" key="1">
    <source>
        <dbReference type="SAM" id="MobiDB-lite"/>
    </source>
</evidence>
<organism evidence="2 3">
    <name type="scientific">Mortierella isabellina</name>
    <name type="common">Filamentous fungus</name>
    <name type="synonym">Umbelopsis isabellina</name>
    <dbReference type="NCBI Taxonomy" id="91625"/>
    <lineage>
        <taxon>Eukaryota</taxon>
        <taxon>Fungi</taxon>
        <taxon>Fungi incertae sedis</taxon>
        <taxon>Mucoromycota</taxon>
        <taxon>Mucoromycotina</taxon>
        <taxon>Umbelopsidomycetes</taxon>
        <taxon>Umbelopsidales</taxon>
        <taxon>Umbelopsidaceae</taxon>
        <taxon>Umbelopsis</taxon>
    </lineage>
</organism>
<feature type="compositionally biased region" description="Basic and acidic residues" evidence="1">
    <location>
        <begin position="38"/>
        <end position="48"/>
    </location>
</feature>
<feature type="region of interest" description="Disordered" evidence="1">
    <location>
        <begin position="149"/>
        <end position="172"/>
    </location>
</feature>
<dbReference type="Proteomes" id="UP000654370">
    <property type="component" value="Unassembled WGS sequence"/>
</dbReference>
<evidence type="ECO:0000313" key="3">
    <source>
        <dbReference type="Proteomes" id="UP000654370"/>
    </source>
</evidence>
<feature type="compositionally biased region" description="Basic residues" evidence="1">
    <location>
        <begin position="49"/>
        <end position="63"/>
    </location>
</feature>
<keyword evidence="3" id="KW-1185">Reference proteome</keyword>
<gene>
    <name evidence="2" type="ORF">INT43_003505</name>
</gene>
<evidence type="ECO:0000313" key="2">
    <source>
        <dbReference type="EMBL" id="KAG2178252.1"/>
    </source>
</evidence>
<sequence>MSHESSERAQIEEGSESDGAVSGPLLEGPSSRGAAENSLKEKHLVARHEFRKMRKLQRRKAYRQAKALERQERRRKKLVEEESQRDRYDEQRNMWLAKEAMFDKISTAKQKAREIEAEAARNMKASVDRAVSSIALPPKRPMYTAAKKETSYKAPQIPNMPNFVRSQNNLDH</sequence>
<dbReference type="EMBL" id="JAEPQZ010000008">
    <property type="protein sequence ID" value="KAG2178252.1"/>
    <property type="molecule type" value="Genomic_DNA"/>
</dbReference>
<comment type="caution">
    <text evidence="2">The sequence shown here is derived from an EMBL/GenBank/DDBJ whole genome shotgun (WGS) entry which is preliminary data.</text>
</comment>
<reference evidence="2" key="1">
    <citation type="submission" date="2020-12" db="EMBL/GenBank/DDBJ databases">
        <title>Metabolic potential, ecology and presence of endohyphal bacteria is reflected in genomic diversity of Mucoromycotina.</title>
        <authorList>
            <person name="Muszewska A."/>
            <person name="Okrasinska A."/>
            <person name="Steczkiewicz K."/>
            <person name="Drgas O."/>
            <person name="Orlowska M."/>
            <person name="Perlinska-Lenart U."/>
            <person name="Aleksandrzak-Piekarczyk T."/>
            <person name="Szatraj K."/>
            <person name="Zielenkiewicz U."/>
            <person name="Pilsyk S."/>
            <person name="Malc E."/>
            <person name="Mieczkowski P."/>
            <person name="Kruszewska J.S."/>
            <person name="Biernat P."/>
            <person name="Pawlowska J."/>
        </authorList>
    </citation>
    <scope>NUCLEOTIDE SEQUENCE</scope>
    <source>
        <strain evidence="2">WA0000067209</strain>
    </source>
</reference>
<feature type="compositionally biased region" description="Basic and acidic residues" evidence="1">
    <location>
        <begin position="66"/>
        <end position="88"/>
    </location>
</feature>
<dbReference type="AlphaFoldDB" id="A0A8H7UE53"/>
<proteinExistence type="predicted"/>
<protein>
    <submittedName>
        <fullName evidence="2">Uncharacterized protein</fullName>
    </submittedName>
</protein>
<name>A0A8H7UE53_MORIS</name>
<accession>A0A8H7UE53</accession>
<feature type="compositionally biased region" description="Basic and acidic residues" evidence="1">
    <location>
        <begin position="1"/>
        <end position="11"/>
    </location>
</feature>
<dbReference type="OrthoDB" id="10385978at2759"/>